<evidence type="ECO:0000256" key="1">
    <source>
        <dbReference type="SAM" id="MobiDB-lite"/>
    </source>
</evidence>
<protein>
    <submittedName>
        <fullName evidence="2">Uncharacterized protein</fullName>
    </submittedName>
</protein>
<name>A0A0V1FS01_TRIPS</name>
<evidence type="ECO:0000313" key="2">
    <source>
        <dbReference type="EMBL" id="KRY88808.1"/>
    </source>
</evidence>
<gene>
    <name evidence="2" type="ORF">T4D_9426</name>
</gene>
<proteinExistence type="predicted"/>
<dbReference type="EMBL" id="JYDT01000038">
    <property type="protein sequence ID" value="KRY88808.1"/>
    <property type="molecule type" value="Genomic_DNA"/>
</dbReference>
<reference evidence="2 3" key="1">
    <citation type="submission" date="2015-01" db="EMBL/GenBank/DDBJ databases">
        <title>Evolution of Trichinella species and genotypes.</title>
        <authorList>
            <person name="Korhonen P.K."/>
            <person name="Edoardo P."/>
            <person name="Giuseppe L.R."/>
            <person name="Gasser R.B."/>
        </authorList>
    </citation>
    <scope>NUCLEOTIDE SEQUENCE [LARGE SCALE GENOMIC DNA]</scope>
    <source>
        <strain evidence="2">ISS470</strain>
    </source>
</reference>
<keyword evidence="3" id="KW-1185">Reference proteome</keyword>
<evidence type="ECO:0000313" key="3">
    <source>
        <dbReference type="Proteomes" id="UP000054995"/>
    </source>
</evidence>
<accession>A0A0V1FS01</accession>
<sequence length="140" mass="14949">MPKESRSSVCNNSAPDPVVGLISILLPPNGRLVLPSASLFRSAVLATGFRPPLLLKANNFACLLVGLRNPRTLSNASLNSVTVQFNCTVQKCGQRLICRAYCDGLIGKIHLLRKNYDQSTTTTTTTTTTPATATTTIDTA</sequence>
<dbReference type="Proteomes" id="UP000054995">
    <property type="component" value="Unassembled WGS sequence"/>
</dbReference>
<dbReference type="AlphaFoldDB" id="A0A0V1FS01"/>
<organism evidence="2 3">
    <name type="scientific">Trichinella pseudospiralis</name>
    <name type="common">Parasitic roundworm</name>
    <dbReference type="NCBI Taxonomy" id="6337"/>
    <lineage>
        <taxon>Eukaryota</taxon>
        <taxon>Metazoa</taxon>
        <taxon>Ecdysozoa</taxon>
        <taxon>Nematoda</taxon>
        <taxon>Enoplea</taxon>
        <taxon>Dorylaimia</taxon>
        <taxon>Trichinellida</taxon>
        <taxon>Trichinellidae</taxon>
        <taxon>Trichinella</taxon>
    </lineage>
</organism>
<comment type="caution">
    <text evidence="2">The sequence shown here is derived from an EMBL/GenBank/DDBJ whole genome shotgun (WGS) entry which is preliminary data.</text>
</comment>
<feature type="region of interest" description="Disordered" evidence="1">
    <location>
        <begin position="120"/>
        <end position="140"/>
    </location>
</feature>